<dbReference type="InterPro" id="IPR002893">
    <property type="entry name" value="Znf_MYND"/>
</dbReference>
<feature type="domain" description="MYND-type" evidence="5">
    <location>
        <begin position="1480"/>
        <end position="1525"/>
    </location>
</feature>
<sequence>MSDDRNRLARRRTAQTHFRTEALLNAAQRGSREHLKRLGKEWPEDISYSKKALIIVFDHLEAQSEILPSLRTLQDIQRAQGRKSPLIETIHTCLDALDGLFNALSTLSDDDKEEIFVLLRPRLGTLFSCFRFLTRCSPLLYDLPHRGRSQASIRLNGILEVGVQSTDDPDSLEQIVDFALDVWLDVATSRWDDDVAMSPAAYEDQYLIPYQPITRCISHDPSRTILFQKVDALDHKSLKALVNFFHHQCNLWPTVYREQYQQDRDHLNCGLLAHYVTGIVFFCEESDAFFKIMSKSQVPNLILGIAREFRSGRCVVGDQNTALPVEVASRLLQPRLLLADRAHWRIPEFLSRGLLEIITDSLLSALRTGSEPFDDWNPKSNASNPLKRLYYLAHHPHVSKALIDAILALPTSVKDTLSADTGATGKIWNGFTREMKCYQNALDTLEAGAPVICDCLEHDFYAGQSQDALGSSIGRLSTGMSVPTVVSVELLLNAAQRGSREHIERLSKEWPEDISYSKKALVIVFDHLEAQSKIMPSLRSIQDCSSPIEVIRTCLDGLNGGFLALPNLSNSHKEEFFMVLRPRLGLLFDCLRFLLCFSPLLWVPPYKGRSLAAMQLALILQSGVQWTEDAESLEQIVDFALDVWLDVAASPCEQGVTMSSETYEDRYTMPYRSIIQCIGHESSRNMLVQKVTALDHKSLKCLADFYRHQCDLWPTVHREQYQTDPANLNCSLFSQYVAAMTLFCGESDPFFKAITKSQALTLVLSTTREFRNGTCNWESKPIRPLPIEVAYRLTQSNFLLADRTHWRMPELLAQGLLDILADSLLSALSKESEPFGEWVPKWTTSNPLKRLFCMAHHPRVAKAVIDGISSLPIPDKETLSADTGATGKIWNDFTREMKYYEAALDTLEAGAPPICDCLENRLRMPEAPPYMGVLGVRPLSTALVGANAQIGRLSTGTSVQTIVSAGLHSGCLSLRKRGNRRELGRGGVDLILSCSIRNSIANFKRQHRRSSCQHIGFLSPKAHSECWTTALANVAELHKLISELRLYLLNAAQRGSREHLKRLGTEWPEDMSDSKRALVIIFDHLEAQSELLPSLRFPQDFHGSGAQRSPPIAMIHTCLDGLDGAIKGFPDLSDEHKEEFFTLLRPRLTVLFRCLKFLMRYSPFLYVPPYLGRSQAAIRLTEMLKYGAQSTEDPDSLEQIVDFALAIWLNIAASLGEEGVAMSPEIYEDRYLIAYQPISQCICHDPSRTILVQKIDALDHKSLESLVEFFRRQCHLWPTVYREQYQQNPANVYCGALSHYVTGMMLLCKESDAFFKTISKSQVPNLMLSLAQEFSGGICTADDRNTSLPVEVASRLLQPRLFLADRAHWRIPEFLSRGLLDIITDSLLSALRTGSEPFEDWKPKSTASNPLKRLYYLAHHPRVSKALIDAILSLPASVKDTLSADTGATGKLWNDFAREMKCYQDALDILEAGPLAICDCLEHDLDAEQSQDGPSVHECSWCQTAVYCSHQCQRADWEAFHRNECANSRVRRVDQEVHQFHISYRSRVFKLLHLQVMLNELGLTKPLSNQDWDGYQDGNHKKDIILFKATSLPVDTYHISAERAQTYTHMGFPLFNDDRVRAMIEQCERDEDAFFAASISSLGRYGVLTYGMFLEDFVDTDSDQRPLKRVYLTTGFMRVFDAAEGEAGYFNL</sequence>
<reference evidence="6 7" key="1">
    <citation type="journal article" date="2020" name="ISME J.">
        <title>Uncovering the hidden diversity of litter-decomposition mechanisms in mushroom-forming fungi.</title>
        <authorList>
            <person name="Floudas D."/>
            <person name="Bentzer J."/>
            <person name="Ahren D."/>
            <person name="Johansson T."/>
            <person name="Persson P."/>
            <person name="Tunlid A."/>
        </authorList>
    </citation>
    <scope>NUCLEOTIDE SEQUENCE [LARGE SCALE GENOMIC DNA]</scope>
    <source>
        <strain evidence="6 7">CBS 175.51</strain>
    </source>
</reference>
<comment type="caution">
    <text evidence="6">The sequence shown here is derived from an EMBL/GenBank/DDBJ whole genome shotgun (WGS) entry which is preliminary data.</text>
</comment>
<evidence type="ECO:0000256" key="2">
    <source>
        <dbReference type="ARBA" id="ARBA00022771"/>
    </source>
</evidence>
<dbReference type="GO" id="GO:0008270">
    <property type="term" value="F:zinc ion binding"/>
    <property type="evidence" value="ECO:0007669"/>
    <property type="project" value="UniProtKB-KW"/>
</dbReference>
<organism evidence="6 7">
    <name type="scientific">Ephemerocybe angulata</name>
    <dbReference type="NCBI Taxonomy" id="980116"/>
    <lineage>
        <taxon>Eukaryota</taxon>
        <taxon>Fungi</taxon>
        <taxon>Dikarya</taxon>
        <taxon>Basidiomycota</taxon>
        <taxon>Agaricomycotina</taxon>
        <taxon>Agaricomycetes</taxon>
        <taxon>Agaricomycetidae</taxon>
        <taxon>Agaricales</taxon>
        <taxon>Agaricineae</taxon>
        <taxon>Psathyrellaceae</taxon>
        <taxon>Ephemerocybe</taxon>
    </lineage>
</organism>
<keyword evidence="2 4" id="KW-0863">Zinc-finger</keyword>
<dbReference type="Pfam" id="PF01753">
    <property type="entry name" value="zf-MYND"/>
    <property type="match status" value="1"/>
</dbReference>
<evidence type="ECO:0000313" key="7">
    <source>
        <dbReference type="Proteomes" id="UP000541558"/>
    </source>
</evidence>
<evidence type="ECO:0000256" key="3">
    <source>
        <dbReference type="ARBA" id="ARBA00022833"/>
    </source>
</evidence>
<proteinExistence type="predicted"/>
<gene>
    <name evidence="6" type="ORF">D9611_005855</name>
</gene>
<keyword evidence="3" id="KW-0862">Zinc</keyword>
<dbReference type="Gene3D" id="6.10.140.2220">
    <property type="match status" value="1"/>
</dbReference>
<dbReference type="OrthoDB" id="3064659at2759"/>
<evidence type="ECO:0000256" key="4">
    <source>
        <dbReference type="PROSITE-ProRule" id="PRU00134"/>
    </source>
</evidence>
<dbReference type="PROSITE" id="PS50865">
    <property type="entry name" value="ZF_MYND_2"/>
    <property type="match status" value="1"/>
</dbReference>
<evidence type="ECO:0000313" key="6">
    <source>
        <dbReference type="EMBL" id="KAF5341130.1"/>
    </source>
</evidence>
<name>A0A8H5CG48_9AGAR</name>
<dbReference type="Proteomes" id="UP000541558">
    <property type="component" value="Unassembled WGS sequence"/>
</dbReference>
<keyword evidence="7" id="KW-1185">Reference proteome</keyword>
<evidence type="ECO:0000259" key="5">
    <source>
        <dbReference type="PROSITE" id="PS50865"/>
    </source>
</evidence>
<accession>A0A8H5CG48</accession>
<keyword evidence="1" id="KW-0479">Metal-binding</keyword>
<evidence type="ECO:0000256" key="1">
    <source>
        <dbReference type="ARBA" id="ARBA00022723"/>
    </source>
</evidence>
<dbReference type="EMBL" id="JAACJK010000002">
    <property type="protein sequence ID" value="KAF5341130.1"/>
    <property type="molecule type" value="Genomic_DNA"/>
</dbReference>
<dbReference type="SUPFAM" id="SSF144232">
    <property type="entry name" value="HIT/MYND zinc finger-like"/>
    <property type="match status" value="1"/>
</dbReference>
<protein>
    <recommendedName>
        <fullName evidence="5">MYND-type domain-containing protein</fullName>
    </recommendedName>
</protein>